<dbReference type="Pfam" id="PF12852">
    <property type="entry name" value="Cupin_6"/>
    <property type="match status" value="1"/>
</dbReference>
<evidence type="ECO:0000313" key="5">
    <source>
        <dbReference type="EMBL" id="GAA4266665.1"/>
    </source>
</evidence>
<dbReference type="PROSITE" id="PS01124">
    <property type="entry name" value="HTH_ARAC_FAMILY_2"/>
    <property type="match status" value="1"/>
</dbReference>
<dbReference type="InterPro" id="IPR009057">
    <property type="entry name" value="Homeodomain-like_sf"/>
</dbReference>
<dbReference type="InterPro" id="IPR018060">
    <property type="entry name" value="HTH_AraC"/>
</dbReference>
<keyword evidence="2" id="KW-0238">DNA-binding</keyword>
<evidence type="ECO:0000313" key="6">
    <source>
        <dbReference type="Proteomes" id="UP001501594"/>
    </source>
</evidence>
<dbReference type="PROSITE" id="PS00041">
    <property type="entry name" value="HTH_ARAC_FAMILY_1"/>
    <property type="match status" value="1"/>
</dbReference>
<evidence type="ECO:0000256" key="2">
    <source>
        <dbReference type="ARBA" id="ARBA00023125"/>
    </source>
</evidence>
<dbReference type="EMBL" id="BAABAU010000002">
    <property type="protein sequence ID" value="GAA4266665.1"/>
    <property type="molecule type" value="Genomic_DNA"/>
</dbReference>
<dbReference type="Pfam" id="PF12833">
    <property type="entry name" value="HTH_18"/>
    <property type="match status" value="1"/>
</dbReference>
<dbReference type="RefSeq" id="WP_344796241.1">
    <property type="nucleotide sequence ID" value="NZ_BAABAU010000002.1"/>
</dbReference>
<comment type="caution">
    <text evidence="5">The sequence shown here is derived from an EMBL/GenBank/DDBJ whole genome shotgun (WGS) entry which is preliminary data.</text>
</comment>
<evidence type="ECO:0000256" key="1">
    <source>
        <dbReference type="ARBA" id="ARBA00023015"/>
    </source>
</evidence>
<gene>
    <name evidence="5" type="ORF">GCM10022256_22770</name>
</gene>
<keyword evidence="1" id="KW-0805">Transcription regulation</keyword>
<accession>A0ABP8E3Q1</accession>
<dbReference type="PANTHER" id="PTHR46796">
    <property type="entry name" value="HTH-TYPE TRANSCRIPTIONAL ACTIVATOR RHAS-RELATED"/>
    <property type="match status" value="1"/>
</dbReference>
<dbReference type="InterPro" id="IPR032783">
    <property type="entry name" value="AraC_lig"/>
</dbReference>
<dbReference type="SMART" id="SM00342">
    <property type="entry name" value="HTH_ARAC"/>
    <property type="match status" value="1"/>
</dbReference>
<dbReference type="InterPro" id="IPR050204">
    <property type="entry name" value="AraC_XylS_family_regulators"/>
</dbReference>
<keyword evidence="6" id="KW-1185">Reference proteome</keyword>
<evidence type="ECO:0000259" key="4">
    <source>
        <dbReference type="PROSITE" id="PS01124"/>
    </source>
</evidence>
<dbReference type="InterPro" id="IPR018062">
    <property type="entry name" value="HTH_AraC-typ_CS"/>
</dbReference>
<reference evidence="6" key="1">
    <citation type="journal article" date="2019" name="Int. J. Syst. Evol. Microbiol.">
        <title>The Global Catalogue of Microorganisms (GCM) 10K type strain sequencing project: providing services to taxonomists for standard genome sequencing and annotation.</title>
        <authorList>
            <consortium name="The Broad Institute Genomics Platform"/>
            <consortium name="The Broad Institute Genome Sequencing Center for Infectious Disease"/>
            <person name="Wu L."/>
            <person name="Ma J."/>
        </authorList>
    </citation>
    <scope>NUCLEOTIDE SEQUENCE [LARGE SCALE GENOMIC DNA]</scope>
    <source>
        <strain evidence="6">JCM 17442</strain>
    </source>
</reference>
<organism evidence="5 6">
    <name type="scientific">Frondihabitans peucedani</name>
    <dbReference type="NCBI Taxonomy" id="598626"/>
    <lineage>
        <taxon>Bacteria</taxon>
        <taxon>Bacillati</taxon>
        <taxon>Actinomycetota</taxon>
        <taxon>Actinomycetes</taxon>
        <taxon>Micrococcales</taxon>
        <taxon>Microbacteriaceae</taxon>
        <taxon>Frondihabitans</taxon>
    </lineage>
</organism>
<evidence type="ECO:0000256" key="3">
    <source>
        <dbReference type="ARBA" id="ARBA00023163"/>
    </source>
</evidence>
<name>A0ABP8E3Q1_9MICO</name>
<dbReference type="Gene3D" id="1.10.10.60">
    <property type="entry name" value="Homeodomain-like"/>
    <property type="match status" value="2"/>
</dbReference>
<dbReference type="Proteomes" id="UP001501594">
    <property type="component" value="Unassembled WGS sequence"/>
</dbReference>
<dbReference type="SUPFAM" id="SSF46689">
    <property type="entry name" value="Homeodomain-like"/>
    <property type="match status" value="2"/>
</dbReference>
<sequence length="314" mass="33495">MPLETQPDALSDVFEQVNVRAIMTGGFAVQGPWVAGTAVSKPLKFIAVVAGSADVSVDGPGGSEGPVYLSAGDVVLLNHRTSVEVRGGTGDGPVADLIPEASFDSMALSAADLTTDDVLIGGWIQVNPTGQELFKTALPGLVHVRAETPAASRLASLVAQLFREASSGRLGSAFAIRQNGQMMLLELLRAYMEQDEPPVGWLRLLADETLAPALRLMHEQPGETWGLEELARLAGMSRSGFAERFRKVSGTPPLSYLARWRMVLAQRALRDPDVRVGALATDLGYGSESAFSNAFKREVGHSPLNYRRLLSANG</sequence>
<dbReference type="PANTHER" id="PTHR46796:SF7">
    <property type="entry name" value="ARAC FAMILY TRANSCRIPTIONAL REGULATOR"/>
    <property type="match status" value="1"/>
</dbReference>
<feature type="domain" description="HTH araC/xylS-type" evidence="4">
    <location>
        <begin position="211"/>
        <end position="309"/>
    </location>
</feature>
<keyword evidence="3" id="KW-0804">Transcription</keyword>
<proteinExistence type="predicted"/>
<protein>
    <submittedName>
        <fullName evidence="5">AraC family transcriptional regulator</fullName>
    </submittedName>
</protein>